<evidence type="ECO:0000256" key="2">
    <source>
        <dbReference type="ARBA" id="ARBA00012180"/>
    </source>
</evidence>
<gene>
    <name evidence="4" type="primary">Pol_2</name>
    <name evidence="4" type="ORF">OXYCRI_R15799</name>
</gene>
<keyword evidence="5" id="KW-1185">Reference proteome</keyword>
<dbReference type="PROSITE" id="PS50878">
    <property type="entry name" value="RT_POL"/>
    <property type="match status" value="1"/>
</dbReference>
<dbReference type="InterPro" id="IPR000477">
    <property type="entry name" value="RT_dom"/>
</dbReference>
<dbReference type="InterPro" id="IPR043128">
    <property type="entry name" value="Rev_trsase/Diguanyl_cyclase"/>
</dbReference>
<dbReference type="AlphaFoldDB" id="A0A7L0ZR93"/>
<evidence type="ECO:0000259" key="3">
    <source>
        <dbReference type="PROSITE" id="PS50878"/>
    </source>
</evidence>
<feature type="domain" description="Reverse transcriptase" evidence="3">
    <location>
        <begin position="1"/>
        <end position="67"/>
    </location>
</feature>
<comment type="similarity">
    <text evidence="1">Belongs to the beta type-B retroviral polymerase family. HERV class-II K(HML-2) pol subfamily.</text>
</comment>
<dbReference type="Pfam" id="PF00078">
    <property type="entry name" value="RVT_1"/>
    <property type="match status" value="1"/>
</dbReference>
<dbReference type="GO" id="GO:0004523">
    <property type="term" value="F:RNA-DNA hybrid ribonuclease activity"/>
    <property type="evidence" value="ECO:0007669"/>
    <property type="project" value="UniProtKB-EC"/>
</dbReference>
<evidence type="ECO:0000256" key="1">
    <source>
        <dbReference type="ARBA" id="ARBA00010879"/>
    </source>
</evidence>
<evidence type="ECO:0000313" key="4">
    <source>
        <dbReference type="EMBL" id="NXM31347.1"/>
    </source>
</evidence>
<dbReference type="Proteomes" id="UP000564466">
    <property type="component" value="Unassembled WGS sequence"/>
</dbReference>
<dbReference type="PANTHER" id="PTHR33064:SF37">
    <property type="entry name" value="RIBONUCLEASE H"/>
    <property type="match status" value="1"/>
</dbReference>
<proteinExistence type="inferred from homology"/>
<accession>A0A7L0ZR93</accession>
<dbReference type="SUPFAM" id="SSF56672">
    <property type="entry name" value="DNA/RNA polymerases"/>
    <property type="match status" value="1"/>
</dbReference>
<comment type="caution">
    <text evidence="4">The sequence shown here is derived from an EMBL/GenBank/DDBJ whole genome shotgun (WGS) entry which is preliminary data.</text>
</comment>
<dbReference type="InterPro" id="IPR051320">
    <property type="entry name" value="Viral_Replic_Matur_Polypro"/>
</dbReference>
<reference evidence="4 5" key="1">
    <citation type="submission" date="2019-09" db="EMBL/GenBank/DDBJ databases">
        <title>Bird 10,000 Genomes (B10K) Project - Family phase.</title>
        <authorList>
            <person name="Zhang G."/>
        </authorList>
    </citation>
    <scope>NUCLEOTIDE SEQUENCE [LARGE SCALE GENOMIC DNA]</scope>
    <source>
        <strain evidence="4">B10K-DU-002-07</strain>
        <tissue evidence="4">Muscle</tissue>
    </source>
</reference>
<evidence type="ECO:0000313" key="5">
    <source>
        <dbReference type="Proteomes" id="UP000564466"/>
    </source>
</evidence>
<feature type="non-terminal residue" evidence="4">
    <location>
        <position position="98"/>
    </location>
</feature>
<dbReference type="PANTHER" id="PTHR33064">
    <property type="entry name" value="POL PROTEIN"/>
    <property type="match status" value="1"/>
</dbReference>
<name>A0A7L0ZR93_9PASS</name>
<sequence>IMNEFEPGEGIIVLPYVDDLLVAGKTRTEVEKGTVRLLNYLGKQGLGVPKSKLQFVEKEVRYLGYIIINGGRKLSPERIKGILDFPLPRTKKEMRQFL</sequence>
<dbReference type="EMBL" id="VXAY01004432">
    <property type="protein sequence ID" value="NXM31347.1"/>
    <property type="molecule type" value="Genomic_DNA"/>
</dbReference>
<organism evidence="4 5">
    <name type="scientific">Oxyruncus cristatus</name>
    <name type="common">sharpbill</name>
    <dbReference type="NCBI Taxonomy" id="114331"/>
    <lineage>
        <taxon>Eukaryota</taxon>
        <taxon>Metazoa</taxon>
        <taxon>Chordata</taxon>
        <taxon>Craniata</taxon>
        <taxon>Vertebrata</taxon>
        <taxon>Euteleostomi</taxon>
        <taxon>Archelosauria</taxon>
        <taxon>Archosauria</taxon>
        <taxon>Dinosauria</taxon>
        <taxon>Saurischia</taxon>
        <taxon>Theropoda</taxon>
        <taxon>Coelurosauria</taxon>
        <taxon>Aves</taxon>
        <taxon>Neognathae</taxon>
        <taxon>Neoaves</taxon>
        <taxon>Telluraves</taxon>
        <taxon>Australaves</taxon>
        <taxon>Passeriformes</taxon>
        <taxon>Cotingidae</taxon>
        <taxon>Oxyruncus</taxon>
    </lineage>
</organism>
<dbReference type="Gene3D" id="3.30.70.270">
    <property type="match status" value="1"/>
</dbReference>
<protein>
    <recommendedName>
        <fullName evidence="2">ribonuclease H</fullName>
        <ecNumber evidence="2">3.1.26.4</ecNumber>
    </recommendedName>
</protein>
<feature type="non-terminal residue" evidence="4">
    <location>
        <position position="1"/>
    </location>
</feature>
<dbReference type="EC" id="3.1.26.4" evidence="2"/>
<dbReference type="InterPro" id="IPR043502">
    <property type="entry name" value="DNA/RNA_pol_sf"/>
</dbReference>